<organism evidence="1">
    <name type="scientific">Acidianus two-tailed phage variant 1</name>
    <dbReference type="NCBI Taxonomy" id="1898550"/>
    <lineage>
        <taxon>Viruses</taxon>
        <taxon>Viruses incertae sedis</taxon>
        <taxon>Bicaudaviridae</taxon>
        <taxon>Bicaudavirus</taxon>
        <taxon>Acidianus two-tailed virus</taxon>
    </lineage>
</organism>
<dbReference type="EMBL" id="KX607102">
    <property type="protein sequence ID" value="AON96524.1"/>
    <property type="molecule type" value="Genomic_DNA"/>
</dbReference>
<proteinExistence type="predicted"/>
<accession>A0A1C9EGB1</accession>
<sequence length="38" mass="4495">MFKTVQKEPIPLTENFSKFSPLEAKSCWWGFIILFLAF</sequence>
<evidence type="ECO:0000313" key="1">
    <source>
        <dbReference type="EMBL" id="AON96524.1"/>
    </source>
</evidence>
<dbReference type="SMR" id="A0A1C9EGB1"/>
<dbReference type="Proteomes" id="UP000225139">
    <property type="component" value="Segment"/>
</dbReference>
<protein>
    <submittedName>
        <fullName evidence="1">Uncharacterized protein</fullName>
    </submittedName>
</protein>
<reference evidence="1" key="1">
    <citation type="submission" date="2016-07" db="EMBL/GenBank/DDBJ databases">
        <authorList>
            <person name="Vestergaard G."/>
            <person name="Garrett R.A."/>
        </authorList>
    </citation>
    <scope>NUCLEOTIDE SEQUENCE [LARGE SCALE GENOMIC DNA]</scope>
    <source>
        <strain evidence="1">ATV.v1</strain>
    </source>
</reference>
<name>A0A1C9EGB1_ATV</name>